<protein>
    <submittedName>
        <fullName evidence="1">Uncharacterized protein</fullName>
    </submittedName>
</protein>
<evidence type="ECO:0000313" key="2">
    <source>
        <dbReference type="Proteomes" id="UP001597319"/>
    </source>
</evidence>
<proteinExistence type="predicted"/>
<dbReference type="EMBL" id="JBHULE010000002">
    <property type="protein sequence ID" value="MFD2561170.1"/>
    <property type="molecule type" value="Genomic_DNA"/>
</dbReference>
<accession>A0ABW5L8T4</accession>
<organism evidence="1 2">
    <name type="scientific">Aquimarina rubra</name>
    <dbReference type="NCBI Taxonomy" id="1920033"/>
    <lineage>
        <taxon>Bacteria</taxon>
        <taxon>Pseudomonadati</taxon>
        <taxon>Bacteroidota</taxon>
        <taxon>Flavobacteriia</taxon>
        <taxon>Flavobacteriales</taxon>
        <taxon>Flavobacteriaceae</taxon>
        <taxon>Aquimarina</taxon>
    </lineage>
</organism>
<reference evidence="2" key="1">
    <citation type="journal article" date="2019" name="Int. J. Syst. Evol. Microbiol.">
        <title>The Global Catalogue of Microorganisms (GCM) 10K type strain sequencing project: providing services to taxonomists for standard genome sequencing and annotation.</title>
        <authorList>
            <consortium name="The Broad Institute Genomics Platform"/>
            <consortium name="The Broad Institute Genome Sequencing Center for Infectious Disease"/>
            <person name="Wu L."/>
            <person name="Ma J."/>
        </authorList>
    </citation>
    <scope>NUCLEOTIDE SEQUENCE [LARGE SCALE GENOMIC DNA]</scope>
    <source>
        <strain evidence="2">KCTC 52274</strain>
    </source>
</reference>
<keyword evidence="2" id="KW-1185">Reference proteome</keyword>
<comment type="caution">
    <text evidence="1">The sequence shown here is derived from an EMBL/GenBank/DDBJ whole genome shotgun (WGS) entry which is preliminary data.</text>
</comment>
<dbReference type="RefSeq" id="WP_378288650.1">
    <property type="nucleotide sequence ID" value="NZ_JBHULE010000002.1"/>
</dbReference>
<sequence length="328" mass="38078">MTNYLSEKGLPIKSELEGAGVHWNCICESENARVSIYSCDLSYMRDNKGNIEEFIVSFFLEDNEISCGRSYNRKKVIESVENWVLKKSKSELYTNFSFVDKGLRTIKQLEENWLIKYPNLKKSNRVIDNHGSGIIRFEINNIVRACWFTTTGENKKLSISFSIDECILFESVAKNDEIAEVLNRFLIKKESLSSLSKEFNWIISNDLVKAYENGNGIEGEFIDSWNSITRFYEEINGDYINDVLSFISNLRSKGFDKTLRAGQSLYTFILSKSRRHGLMENQKYLAFSFQKDKMIIRNNKNEEMSFNKIELNSEVESLLNTLNQQSIE</sequence>
<evidence type="ECO:0000313" key="1">
    <source>
        <dbReference type="EMBL" id="MFD2561170.1"/>
    </source>
</evidence>
<gene>
    <name evidence="1" type="ORF">ACFSR1_00730</name>
</gene>
<name>A0ABW5L8T4_9FLAO</name>
<dbReference type="Proteomes" id="UP001597319">
    <property type="component" value="Unassembled WGS sequence"/>
</dbReference>